<accession>A0A6B3L1Z4</accession>
<dbReference type="RefSeq" id="WP_164361622.1">
    <property type="nucleotide sequence ID" value="NZ_CP066776.1"/>
</dbReference>
<organism evidence="2 3">
    <name type="scientific">Sulfuriroseicoccus oceanibius</name>
    <dbReference type="NCBI Taxonomy" id="2707525"/>
    <lineage>
        <taxon>Bacteria</taxon>
        <taxon>Pseudomonadati</taxon>
        <taxon>Verrucomicrobiota</taxon>
        <taxon>Verrucomicrobiia</taxon>
        <taxon>Verrucomicrobiales</taxon>
        <taxon>Verrucomicrobiaceae</taxon>
        <taxon>Sulfuriroseicoccus</taxon>
    </lineage>
</organism>
<reference evidence="2 3" key="1">
    <citation type="submission" date="2020-12" db="EMBL/GenBank/DDBJ databases">
        <title>Sulforoseuscoccus oceanibium gen. nov., sp. nov., a representative of the phylum Verrucomicrobia with special cytoplasmic membrane, and proposal of Sulforoseuscoccusaceae fam. nov.</title>
        <authorList>
            <person name="Xi F."/>
        </authorList>
    </citation>
    <scope>NUCLEOTIDE SEQUENCE [LARGE SCALE GENOMIC DNA]</scope>
    <source>
        <strain evidence="2 3">T37</strain>
    </source>
</reference>
<evidence type="ECO:0000313" key="2">
    <source>
        <dbReference type="EMBL" id="QQL43727.1"/>
    </source>
</evidence>
<name>A0A6B3L1Z4_9BACT</name>
<gene>
    <name evidence="2" type="ORF">G3M56_007385</name>
</gene>
<protein>
    <submittedName>
        <fullName evidence="2">Uncharacterized protein</fullName>
    </submittedName>
</protein>
<proteinExistence type="predicted"/>
<dbReference type="EMBL" id="CP066776">
    <property type="protein sequence ID" value="QQL43727.1"/>
    <property type="molecule type" value="Genomic_DNA"/>
</dbReference>
<keyword evidence="3" id="KW-1185">Reference proteome</keyword>
<evidence type="ECO:0000313" key="3">
    <source>
        <dbReference type="Proteomes" id="UP000475117"/>
    </source>
</evidence>
<dbReference type="AlphaFoldDB" id="A0A6B3L1Z4"/>
<sequence>METTTLTIPEAEKFTAAQIIKTDSAGRIRVSRERREELLDLFEQSAMSGAEFARFVSVRATALEAGRALAGICLLITPTDALAVARSEPSPTPTASALRSHHP</sequence>
<evidence type="ECO:0000256" key="1">
    <source>
        <dbReference type="SAM" id="MobiDB-lite"/>
    </source>
</evidence>
<dbReference type="Proteomes" id="UP000475117">
    <property type="component" value="Chromosome"/>
</dbReference>
<feature type="region of interest" description="Disordered" evidence="1">
    <location>
        <begin position="84"/>
        <end position="103"/>
    </location>
</feature>
<dbReference type="KEGG" id="soa:G3M56_007385"/>